<evidence type="ECO:0000313" key="3">
    <source>
        <dbReference type="Proteomes" id="UP000294744"/>
    </source>
</evidence>
<dbReference type="AlphaFoldDB" id="A0A4V2Y7F0"/>
<evidence type="ECO:0000256" key="1">
    <source>
        <dbReference type="SAM" id="MobiDB-lite"/>
    </source>
</evidence>
<accession>A0A4V2Y7F0</accession>
<feature type="region of interest" description="Disordered" evidence="1">
    <location>
        <begin position="1"/>
        <end position="29"/>
    </location>
</feature>
<dbReference type="RefSeq" id="WP_132623711.1">
    <property type="nucleotide sequence ID" value="NZ_SMKV01000016.1"/>
</dbReference>
<evidence type="ECO:0000313" key="2">
    <source>
        <dbReference type="EMBL" id="TDC91815.1"/>
    </source>
</evidence>
<proteinExistence type="predicted"/>
<sequence>MPARDQRSEARIRVRTTSSTERTGRRRRSEVDHELACADPNHVLRVVRGLDHAVTMRATCALAGLTFTIEELRALPLIGASFV</sequence>
<keyword evidence="3" id="KW-1185">Reference proteome</keyword>
<gene>
    <name evidence="2" type="ORF">E1161_14735</name>
</gene>
<name>A0A4V2Y7F0_9PSEU</name>
<dbReference type="EMBL" id="SMKV01000016">
    <property type="protein sequence ID" value="TDC91815.1"/>
    <property type="molecule type" value="Genomic_DNA"/>
</dbReference>
<reference evidence="2 3" key="1">
    <citation type="submission" date="2019-03" db="EMBL/GenBank/DDBJ databases">
        <title>Draft genome sequences of novel Actinobacteria.</title>
        <authorList>
            <person name="Sahin N."/>
            <person name="Ay H."/>
            <person name="Saygin H."/>
        </authorList>
    </citation>
    <scope>NUCLEOTIDE SEQUENCE [LARGE SCALE GENOMIC DNA]</scope>
    <source>
        <strain evidence="2 3">16K404</strain>
    </source>
</reference>
<dbReference type="OrthoDB" id="4535364at2"/>
<comment type="caution">
    <text evidence="2">The sequence shown here is derived from an EMBL/GenBank/DDBJ whole genome shotgun (WGS) entry which is preliminary data.</text>
</comment>
<organism evidence="2 3">
    <name type="scientific">Saccharopolyspora aridisoli</name>
    <dbReference type="NCBI Taxonomy" id="2530385"/>
    <lineage>
        <taxon>Bacteria</taxon>
        <taxon>Bacillati</taxon>
        <taxon>Actinomycetota</taxon>
        <taxon>Actinomycetes</taxon>
        <taxon>Pseudonocardiales</taxon>
        <taxon>Pseudonocardiaceae</taxon>
        <taxon>Saccharopolyspora</taxon>
    </lineage>
</organism>
<protein>
    <submittedName>
        <fullName evidence="2">Uncharacterized protein</fullName>
    </submittedName>
</protein>
<feature type="compositionally biased region" description="Basic and acidic residues" evidence="1">
    <location>
        <begin position="1"/>
        <end position="12"/>
    </location>
</feature>
<dbReference type="Proteomes" id="UP000294744">
    <property type="component" value="Unassembled WGS sequence"/>
</dbReference>